<dbReference type="Pfam" id="PF13191">
    <property type="entry name" value="AAA_16"/>
    <property type="match status" value="1"/>
</dbReference>
<evidence type="ECO:0000313" key="5">
    <source>
        <dbReference type="EMBL" id="MBB5159796.1"/>
    </source>
</evidence>
<comment type="caution">
    <text evidence="5">The sequence shown here is derived from an EMBL/GenBank/DDBJ whole genome shotgun (WGS) entry which is preliminary data.</text>
</comment>
<dbReference type="PROSITE" id="PS50043">
    <property type="entry name" value="HTH_LUXR_2"/>
    <property type="match status" value="1"/>
</dbReference>
<dbReference type="Gene3D" id="1.25.40.10">
    <property type="entry name" value="Tetratricopeptide repeat domain"/>
    <property type="match status" value="1"/>
</dbReference>
<dbReference type="InterPro" id="IPR027417">
    <property type="entry name" value="P-loop_NTPase"/>
</dbReference>
<evidence type="ECO:0000313" key="6">
    <source>
        <dbReference type="Proteomes" id="UP000584374"/>
    </source>
</evidence>
<evidence type="ECO:0000259" key="4">
    <source>
        <dbReference type="PROSITE" id="PS50043"/>
    </source>
</evidence>
<dbReference type="GO" id="GO:0006355">
    <property type="term" value="P:regulation of DNA-templated transcription"/>
    <property type="evidence" value="ECO:0007669"/>
    <property type="project" value="InterPro"/>
</dbReference>
<dbReference type="Gene3D" id="3.40.50.300">
    <property type="entry name" value="P-loop containing nucleotide triphosphate hydrolases"/>
    <property type="match status" value="1"/>
</dbReference>
<feature type="domain" description="HTH luxR-type" evidence="4">
    <location>
        <begin position="811"/>
        <end position="876"/>
    </location>
</feature>
<keyword evidence="2 5" id="KW-0238">DNA-binding</keyword>
<protein>
    <submittedName>
        <fullName evidence="5">DNA-binding CsgD family transcriptional regulator</fullName>
    </submittedName>
</protein>
<dbReference type="Pfam" id="PF00196">
    <property type="entry name" value="GerE"/>
    <property type="match status" value="1"/>
</dbReference>
<dbReference type="CDD" id="cd06170">
    <property type="entry name" value="LuxR_C_like"/>
    <property type="match status" value="1"/>
</dbReference>
<dbReference type="Gene3D" id="1.10.10.10">
    <property type="entry name" value="Winged helix-like DNA-binding domain superfamily/Winged helix DNA-binding domain"/>
    <property type="match status" value="1"/>
</dbReference>
<keyword evidence="3" id="KW-0804">Transcription</keyword>
<dbReference type="PROSITE" id="PS00622">
    <property type="entry name" value="HTH_LUXR_1"/>
    <property type="match status" value="1"/>
</dbReference>
<sequence length="878" mass="94456">MTGHAELVGRQRELADLDRLLARPPGFAVLEGPAGIGKTAVVEHFLSLQRRPRVARAVGLPWEQPTAFGVIDQLLRGFEAPRDAAGLLAWCDAGPGIVVVDDAQWADIESLRALLSVFRRLTTEQVLIILIARELPAAVRHGVIVPVGPLAPAEVRTLAMVYAGRDLNVPTAHELAAHTGGNPRHIRDLLDELPPESWSGWHPGLPAPKAVAADVIRRLHACSAATRKLVEAAAVLGGTVPVAAAAGLAGIDNPVAALDEARASGLVDTVPGHGMMTLAFPDPLVHAAIYHDVPPLVRYGLHGTAAQLAEDDSVRLKHLVAQAPAPDAALADELDDFAARQAGLGAWSVAGQALIDASRLSPAKADREHRLVRAVDALVGAGDLGQASAFSAQIESFPAGPLRDAVLGYLAIQRGRPAEAELLLTRAWGACRPGREPETAALICQRRVLHSLSRWHGPDLVAWGQRAVTLADPQDPAAVESEAIMGLGLAATGRIQQAKDTYHDLVARVSQGAQSQRVRMGKGWLDLALDDPLTARRELEIAVPTEYRMGALRISLWAQAWLARADFALGSWDEALQTVNRAAVQLAETGLELVRPLVHWTGAQIQALRGDFDAAQAHLRLGSASTHNYEIMVIPACMARAHFAEARSDYEGVLRALEPVAQLWPRQGVDEPGFWPWPDVYGNALVMTNRVAEADEFLAPHEALAVERGHRSALARLGYVRGRILGATGDVDAAKKSFEASLAHLRTLPLPYERARVHFAYGQTLRRAGKRKEADVVLRRARDGYAALGATTYVVRCDRELKAGGLHPKRVGVDLTELTPQEQAVAKLVAAGLTNKQVGVELFVSVKTVQFHLTRIYAKLGIRSRSELAARFHTRPCG</sequence>
<dbReference type="SUPFAM" id="SSF48452">
    <property type="entry name" value="TPR-like"/>
    <property type="match status" value="2"/>
</dbReference>
<evidence type="ECO:0000256" key="1">
    <source>
        <dbReference type="ARBA" id="ARBA00023015"/>
    </source>
</evidence>
<dbReference type="InterPro" id="IPR011990">
    <property type="entry name" value="TPR-like_helical_dom_sf"/>
</dbReference>
<reference evidence="5 6" key="1">
    <citation type="submission" date="2020-08" db="EMBL/GenBank/DDBJ databases">
        <title>Sequencing the genomes of 1000 actinobacteria strains.</title>
        <authorList>
            <person name="Klenk H.-P."/>
        </authorList>
    </citation>
    <scope>NUCLEOTIDE SEQUENCE [LARGE SCALE GENOMIC DNA]</scope>
    <source>
        <strain evidence="5 6">DSM 45584</strain>
    </source>
</reference>
<organism evidence="5 6">
    <name type="scientific">Saccharopolyspora phatthalungensis</name>
    <dbReference type="NCBI Taxonomy" id="664693"/>
    <lineage>
        <taxon>Bacteria</taxon>
        <taxon>Bacillati</taxon>
        <taxon>Actinomycetota</taxon>
        <taxon>Actinomycetes</taxon>
        <taxon>Pseudonocardiales</taxon>
        <taxon>Pseudonocardiaceae</taxon>
        <taxon>Saccharopolyspora</taxon>
    </lineage>
</organism>
<keyword evidence="6" id="KW-1185">Reference proteome</keyword>
<dbReference type="PANTHER" id="PTHR44688:SF16">
    <property type="entry name" value="DNA-BINDING TRANSCRIPTIONAL ACTIVATOR DEVR_DOSR"/>
    <property type="match status" value="1"/>
</dbReference>
<dbReference type="InterPro" id="IPR041664">
    <property type="entry name" value="AAA_16"/>
</dbReference>
<gene>
    <name evidence="5" type="ORF">BJ970_007396</name>
</gene>
<dbReference type="Proteomes" id="UP000584374">
    <property type="component" value="Unassembled WGS sequence"/>
</dbReference>
<name>A0A840QH16_9PSEU</name>
<dbReference type="RefSeq" id="WP_184732777.1">
    <property type="nucleotide sequence ID" value="NZ_JACHIW010000003.1"/>
</dbReference>
<dbReference type="SUPFAM" id="SSF46894">
    <property type="entry name" value="C-terminal effector domain of the bipartite response regulators"/>
    <property type="match status" value="1"/>
</dbReference>
<dbReference type="InterPro" id="IPR036388">
    <property type="entry name" value="WH-like_DNA-bd_sf"/>
</dbReference>
<dbReference type="SUPFAM" id="SSF52540">
    <property type="entry name" value="P-loop containing nucleoside triphosphate hydrolases"/>
    <property type="match status" value="1"/>
</dbReference>
<dbReference type="InterPro" id="IPR016032">
    <property type="entry name" value="Sig_transdc_resp-reg_C-effctor"/>
</dbReference>
<accession>A0A840QH16</accession>
<dbReference type="PANTHER" id="PTHR44688">
    <property type="entry name" value="DNA-BINDING TRANSCRIPTIONAL ACTIVATOR DEVR_DOSR"/>
    <property type="match status" value="1"/>
</dbReference>
<evidence type="ECO:0000256" key="2">
    <source>
        <dbReference type="ARBA" id="ARBA00023125"/>
    </source>
</evidence>
<evidence type="ECO:0000256" key="3">
    <source>
        <dbReference type="ARBA" id="ARBA00023163"/>
    </source>
</evidence>
<dbReference type="EMBL" id="JACHIW010000003">
    <property type="protein sequence ID" value="MBB5159796.1"/>
    <property type="molecule type" value="Genomic_DNA"/>
</dbReference>
<dbReference type="SMART" id="SM00421">
    <property type="entry name" value="HTH_LUXR"/>
    <property type="match status" value="1"/>
</dbReference>
<dbReference type="AlphaFoldDB" id="A0A840QH16"/>
<proteinExistence type="predicted"/>
<dbReference type="GO" id="GO:0003677">
    <property type="term" value="F:DNA binding"/>
    <property type="evidence" value="ECO:0007669"/>
    <property type="project" value="UniProtKB-KW"/>
</dbReference>
<keyword evidence="1" id="KW-0805">Transcription regulation</keyword>
<dbReference type="PRINTS" id="PR00038">
    <property type="entry name" value="HTHLUXR"/>
</dbReference>
<dbReference type="InterPro" id="IPR000792">
    <property type="entry name" value="Tscrpt_reg_LuxR_C"/>
</dbReference>